<feature type="compositionally biased region" description="Acidic residues" evidence="1">
    <location>
        <begin position="121"/>
        <end position="135"/>
    </location>
</feature>
<gene>
    <name evidence="2" type="ORF">RCL2_003028600</name>
</gene>
<sequence length="442" mass="49849">MSDDAKYYYVNKLDLELAVDEAYFKKYILKRLPDHDWSSLKEKQDKNGGVVKAYSLEMFGFIEALSRHILRRTYKIIQASQGDRERSDDSDTSDTELMPPLTISSSSTAADKSKSVVTPEAPEEEMDISFTEEDQPAPQLHINKIDKPNTDSSTKKDKKKRKKKKSRQDQSHEADQVTKPIPSSSSSNPLVLEESPPIQSSTPEKGKTLGKTDKQMDIYSEDEANYIVTGFLPSPLSTAVRDILIYDIPAKWSNIDILQHLSSWSRIISIQVKRQKKYKTVRCKFEMNELFLEYDTNKSYLSTWDNMKDCIDKPMIWNGAQLKWSCHLGPSNNKTAYNKTNKIKPSKRSTTNNSQNLSPKSNTVGTGLNRIPIGTCKGSKQAKKTEDDPMSRLASITQCPGFIGDMVELGYVGASNAFKSLLIIPISTSDMNGNLLISEWKN</sequence>
<feature type="region of interest" description="Disordered" evidence="1">
    <location>
        <begin position="336"/>
        <end position="390"/>
    </location>
</feature>
<dbReference type="EMBL" id="BLAL01000338">
    <property type="protein sequence ID" value="GET03986.1"/>
    <property type="molecule type" value="Genomic_DNA"/>
</dbReference>
<organism evidence="2 3">
    <name type="scientific">Rhizophagus clarus</name>
    <dbReference type="NCBI Taxonomy" id="94130"/>
    <lineage>
        <taxon>Eukaryota</taxon>
        <taxon>Fungi</taxon>
        <taxon>Fungi incertae sedis</taxon>
        <taxon>Mucoromycota</taxon>
        <taxon>Glomeromycotina</taxon>
        <taxon>Glomeromycetes</taxon>
        <taxon>Glomerales</taxon>
        <taxon>Glomeraceae</taxon>
        <taxon>Rhizophagus</taxon>
    </lineage>
</organism>
<evidence type="ECO:0000313" key="2">
    <source>
        <dbReference type="EMBL" id="GET03986.1"/>
    </source>
</evidence>
<dbReference type="Proteomes" id="UP000615446">
    <property type="component" value="Unassembled WGS sequence"/>
</dbReference>
<protein>
    <submittedName>
        <fullName evidence="2">Uncharacterized protein</fullName>
    </submittedName>
</protein>
<feature type="compositionally biased region" description="Basic and acidic residues" evidence="1">
    <location>
        <begin position="204"/>
        <end position="213"/>
    </location>
</feature>
<dbReference type="AlphaFoldDB" id="A0A8H3R4Q6"/>
<evidence type="ECO:0000313" key="3">
    <source>
        <dbReference type="Proteomes" id="UP000615446"/>
    </source>
</evidence>
<feature type="compositionally biased region" description="Polar residues" evidence="1">
    <location>
        <begin position="348"/>
        <end position="366"/>
    </location>
</feature>
<reference evidence="2" key="1">
    <citation type="submission" date="2019-10" db="EMBL/GenBank/DDBJ databases">
        <title>Conservation and host-specific expression of non-tandemly repeated heterogenous ribosome RNA gene in arbuscular mycorrhizal fungi.</title>
        <authorList>
            <person name="Maeda T."/>
            <person name="Kobayashi Y."/>
            <person name="Nakagawa T."/>
            <person name="Ezawa T."/>
            <person name="Yamaguchi K."/>
            <person name="Bino T."/>
            <person name="Nishimoto Y."/>
            <person name="Shigenobu S."/>
            <person name="Kawaguchi M."/>
        </authorList>
    </citation>
    <scope>NUCLEOTIDE SEQUENCE</scope>
    <source>
        <strain evidence="2">HR1</strain>
    </source>
</reference>
<feature type="compositionally biased region" description="Basic and acidic residues" evidence="1">
    <location>
        <begin position="167"/>
        <end position="176"/>
    </location>
</feature>
<accession>A0A8H3R4Q6</accession>
<comment type="caution">
    <text evidence="2">The sequence shown here is derived from an EMBL/GenBank/DDBJ whole genome shotgun (WGS) entry which is preliminary data.</text>
</comment>
<proteinExistence type="predicted"/>
<feature type="compositionally biased region" description="Basic and acidic residues" evidence="1">
    <location>
        <begin position="143"/>
        <end position="155"/>
    </location>
</feature>
<name>A0A8H3R4Q6_9GLOM</name>
<evidence type="ECO:0000256" key="1">
    <source>
        <dbReference type="SAM" id="MobiDB-lite"/>
    </source>
</evidence>
<feature type="compositionally biased region" description="Basic residues" evidence="1">
    <location>
        <begin position="156"/>
        <end position="166"/>
    </location>
</feature>
<feature type="region of interest" description="Disordered" evidence="1">
    <location>
        <begin position="79"/>
        <end position="213"/>
    </location>
</feature>